<dbReference type="EMBL" id="CP013140">
    <property type="protein sequence ID" value="ALN58645.1"/>
    <property type="molecule type" value="Genomic_DNA"/>
</dbReference>
<dbReference type="Pfam" id="PF19523">
    <property type="entry name" value="DUF6053"/>
    <property type="match status" value="1"/>
</dbReference>
<dbReference type="Proteomes" id="UP000061569">
    <property type="component" value="Chromosome"/>
</dbReference>
<proteinExistence type="predicted"/>
<dbReference type="KEGG" id="lez:GLE_3299"/>
<dbReference type="PATRIC" id="fig|69.6.peg.3249"/>
<name>A0A0S2DJ38_LYSEN</name>
<feature type="region of interest" description="Disordered" evidence="1">
    <location>
        <begin position="21"/>
        <end position="46"/>
    </location>
</feature>
<protein>
    <submittedName>
        <fullName evidence="2">Uncharacterized protein</fullName>
    </submittedName>
</protein>
<dbReference type="InterPro" id="IPR046116">
    <property type="entry name" value="DUF6053"/>
</dbReference>
<evidence type="ECO:0000313" key="3">
    <source>
        <dbReference type="Proteomes" id="UP000061569"/>
    </source>
</evidence>
<evidence type="ECO:0000256" key="1">
    <source>
        <dbReference type="SAM" id="MobiDB-lite"/>
    </source>
</evidence>
<dbReference type="AlphaFoldDB" id="A0A0S2DJ38"/>
<reference evidence="2 3" key="1">
    <citation type="submission" date="2015-11" db="EMBL/GenBank/DDBJ databases">
        <title>Genome sequences of Lysobacter enzymogenes strain C3 and Lysobacter antibioticus ATCC 29479.</title>
        <authorList>
            <person name="Kobayashi D.Y."/>
        </authorList>
    </citation>
    <scope>NUCLEOTIDE SEQUENCE [LARGE SCALE GENOMIC DNA]</scope>
    <source>
        <strain evidence="2 3">C3</strain>
    </source>
</reference>
<evidence type="ECO:0000313" key="2">
    <source>
        <dbReference type="EMBL" id="ALN58645.1"/>
    </source>
</evidence>
<sequence length="46" mass="4774">MGGLSGPMLLFQIAAIRAKSIGPEGPPTQARASGLQARVLKQKKQA</sequence>
<accession>A0A0S2DJ38</accession>
<dbReference type="STRING" id="69.GLE_3299"/>
<organism evidence="2 3">
    <name type="scientific">Lysobacter enzymogenes</name>
    <dbReference type="NCBI Taxonomy" id="69"/>
    <lineage>
        <taxon>Bacteria</taxon>
        <taxon>Pseudomonadati</taxon>
        <taxon>Pseudomonadota</taxon>
        <taxon>Gammaproteobacteria</taxon>
        <taxon>Lysobacterales</taxon>
        <taxon>Lysobacteraceae</taxon>
        <taxon>Lysobacter</taxon>
    </lineage>
</organism>
<gene>
    <name evidence="2" type="ORF">GLE_3299</name>
</gene>